<dbReference type="Proteomes" id="UP000885847">
    <property type="component" value="Unassembled WGS sequence"/>
</dbReference>
<dbReference type="InterPro" id="IPR007403">
    <property type="entry name" value="DUF456"/>
</dbReference>
<organism evidence="2">
    <name type="scientific">candidate division WOR-3 bacterium</name>
    <dbReference type="NCBI Taxonomy" id="2052148"/>
    <lineage>
        <taxon>Bacteria</taxon>
        <taxon>Bacteria division WOR-3</taxon>
    </lineage>
</organism>
<feature type="transmembrane region" description="Helical" evidence="1">
    <location>
        <begin position="6"/>
        <end position="38"/>
    </location>
</feature>
<feature type="transmembrane region" description="Helical" evidence="1">
    <location>
        <begin position="50"/>
        <end position="72"/>
    </location>
</feature>
<keyword evidence="1" id="KW-1133">Transmembrane helix</keyword>
<feature type="transmembrane region" description="Helical" evidence="1">
    <location>
        <begin position="129"/>
        <end position="159"/>
    </location>
</feature>
<feature type="transmembrane region" description="Helical" evidence="1">
    <location>
        <begin position="84"/>
        <end position="117"/>
    </location>
</feature>
<sequence>MSVFLIVTGIILVIAGLPGIFIPALPGIPLAFGGYIMIAGGMGFKSIHPGVYIFLALITLISVLADYFASSIATKKAGGSATSAIAAFVGLFVGILSGQFYLMFILPFIFAFIVEYIKTGNIKRGIKVGFYAFAGFLGSILFRVLAYFAMLLVFLIQVIK</sequence>
<evidence type="ECO:0000256" key="1">
    <source>
        <dbReference type="SAM" id="Phobius"/>
    </source>
</evidence>
<keyword evidence="1" id="KW-0812">Transmembrane</keyword>
<reference evidence="2" key="1">
    <citation type="journal article" date="2020" name="mSystems">
        <title>Genome- and Community-Level Interaction Insights into Carbon Utilization and Element Cycling Functions of Hydrothermarchaeota in Hydrothermal Sediment.</title>
        <authorList>
            <person name="Zhou Z."/>
            <person name="Liu Y."/>
            <person name="Xu W."/>
            <person name="Pan J."/>
            <person name="Luo Z.H."/>
            <person name="Li M."/>
        </authorList>
    </citation>
    <scope>NUCLEOTIDE SEQUENCE [LARGE SCALE GENOMIC DNA]</scope>
    <source>
        <strain evidence="2">HyVt-102</strain>
    </source>
</reference>
<evidence type="ECO:0000313" key="2">
    <source>
        <dbReference type="EMBL" id="HDI83577.1"/>
    </source>
</evidence>
<proteinExistence type="predicted"/>
<name>A0A7C0VBV9_UNCW3</name>
<comment type="caution">
    <text evidence="2">The sequence shown here is derived from an EMBL/GenBank/DDBJ whole genome shotgun (WGS) entry which is preliminary data.</text>
</comment>
<gene>
    <name evidence="2" type="ORF">ENF18_07300</name>
</gene>
<protein>
    <submittedName>
        <fullName evidence="2">DUF456 domain-containing protein</fullName>
    </submittedName>
</protein>
<dbReference type="Pfam" id="PF04306">
    <property type="entry name" value="DUF456"/>
    <property type="match status" value="1"/>
</dbReference>
<dbReference type="EMBL" id="DQWE01000345">
    <property type="protein sequence ID" value="HDI83577.1"/>
    <property type="molecule type" value="Genomic_DNA"/>
</dbReference>
<dbReference type="PANTHER" id="PTHR39165:SF1">
    <property type="entry name" value="DUF456 DOMAIN-CONTAINING PROTEIN"/>
    <property type="match status" value="1"/>
</dbReference>
<dbReference type="PANTHER" id="PTHR39165">
    <property type="entry name" value="IG HYPOTHETICAL 17883"/>
    <property type="match status" value="1"/>
</dbReference>
<accession>A0A7C0VBV9</accession>
<dbReference type="AlphaFoldDB" id="A0A7C0VBV9"/>
<keyword evidence="1" id="KW-0472">Membrane</keyword>